<sequence>MLSVVLGMAFSNDVVFLSHQLQLALLLTVLSCYVTNELNKRNFRWAAWIVCATVLIMMDPLRHVVYDAQYNPAACGPPGRLMSRETFYRLNLPCRGGQIVGNVMIMATMFRSSIMGLLDSWQGNPKFT</sequence>
<name>A0A9P1DS91_9DINO</name>
<protein>
    <submittedName>
        <fullName evidence="2">Uncharacterized protein</fullName>
    </submittedName>
</protein>
<keyword evidence="1" id="KW-0472">Membrane</keyword>
<reference evidence="3 4" key="2">
    <citation type="submission" date="2024-05" db="EMBL/GenBank/DDBJ databases">
        <authorList>
            <person name="Chen Y."/>
            <person name="Shah S."/>
            <person name="Dougan E. K."/>
            <person name="Thang M."/>
            <person name="Chan C."/>
        </authorList>
    </citation>
    <scope>NUCLEOTIDE SEQUENCE [LARGE SCALE GENOMIC DNA]</scope>
</reference>
<proteinExistence type="predicted"/>
<dbReference type="AlphaFoldDB" id="A0A9P1DS91"/>
<dbReference type="Proteomes" id="UP001152797">
    <property type="component" value="Unassembled WGS sequence"/>
</dbReference>
<keyword evidence="1" id="KW-1133">Transmembrane helix</keyword>
<evidence type="ECO:0000313" key="3">
    <source>
        <dbReference type="EMBL" id="CAL4801851.1"/>
    </source>
</evidence>
<dbReference type="EMBL" id="CAMXCT020006412">
    <property type="protein sequence ID" value="CAL1167914.1"/>
    <property type="molecule type" value="Genomic_DNA"/>
</dbReference>
<comment type="caution">
    <text evidence="2">The sequence shown here is derived from an EMBL/GenBank/DDBJ whole genome shotgun (WGS) entry which is preliminary data.</text>
</comment>
<reference evidence="2" key="1">
    <citation type="submission" date="2022-10" db="EMBL/GenBank/DDBJ databases">
        <authorList>
            <person name="Chen Y."/>
            <person name="Dougan E. K."/>
            <person name="Chan C."/>
            <person name="Rhodes N."/>
            <person name="Thang M."/>
        </authorList>
    </citation>
    <scope>NUCLEOTIDE SEQUENCE</scope>
</reference>
<evidence type="ECO:0000313" key="2">
    <source>
        <dbReference type="EMBL" id="CAI4014539.1"/>
    </source>
</evidence>
<dbReference type="OrthoDB" id="10434428at2759"/>
<evidence type="ECO:0000313" key="4">
    <source>
        <dbReference type="Proteomes" id="UP001152797"/>
    </source>
</evidence>
<accession>A0A9P1DS91</accession>
<feature type="transmembrane region" description="Helical" evidence="1">
    <location>
        <begin position="14"/>
        <end position="33"/>
    </location>
</feature>
<keyword evidence="4" id="KW-1185">Reference proteome</keyword>
<keyword evidence="1" id="KW-0812">Transmembrane</keyword>
<evidence type="ECO:0000256" key="1">
    <source>
        <dbReference type="SAM" id="Phobius"/>
    </source>
</evidence>
<dbReference type="EMBL" id="CAMXCT030006412">
    <property type="protein sequence ID" value="CAL4801851.1"/>
    <property type="molecule type" value="Genomic_DNA"/>
</dbReference>
<organism evidence="2">
    <name type="scientific">Cladocopium goreaui</name>
    <dbReference type="NCBI Taxonomy" id="2562237"/>
    <lineage>
        <taxon>Eukaryota</taxon>
        <taxon>Sar</taxon>
        <taxon>Alveolata</taxon>
        <taxon>Dinophyceae</taxon>
        <taxon>Suessiales</taxon>
        <taxon>Symbiodiniaceae</taxon>
        <taxon>Cladocopium</taxon>
    </lineage>
</organism>
<dbReference type="EMBL" id="CAMXCT010006412">
    <property type="protein sequence ID" value="CAI4014539.1"/>
    <property type="molecule type" value="Genomic_DNA"/>
</dbReference>
<gene>
    <name evidence="2" type="ORF">C1SCF055_LOCUS39439</name>
</gene>